<dbReference type="Gene3D" id="1.10.287.950">
    <property type="entry name" value="Methyl-accepting chemotaxis protein"/>
    <property type="match status" value="1"/>
</dbReference>
<keyword evidence="4" id="KW-0472">Membrane</keyword>
<dbReference type="InterPro" id="IPR004089">
    <property type="entry name" value="MCPsignal_dom"/>
</dbReference>
<dbReference type="Gene3D" id="6.10.340.10">
    <property type="match status" value="1"/>
</dbReference>
<keyword evidence="8" id="KW-1185">Reference proteome</keyword>
<dbReference type="PANTHER" id="PTHR32089">
    <property type="entry name" value="METHYL-ACCEPTING CHEMOTAXIS PROTEIN MCPB"/>
    <property type="match status" value="1"/>
</dbReference>
<dbReference type="RefSeq" id="WP_316019334.1">
    <property type="nucleotide sequence ID" value="NZ_JAWDID010000025.1"/>
</dbReference>
<evidence type="ECO:0000313" key="7">
    <source>
        <dbReference type="EMBL" id="MDU0341513.1"/>
    </source>
</evidence>
<name>A0ABU3S9Q5_9HYPH</name>
<feature type="transmembrane region" description="Helical" evidence="4">
    <location>
        <begin position="187"/>
        <end position="207"/>
    </location>
</feature>
<dbReference type="SUPFAM" id="SSF58104">
    <property type="entry name" value="Methyl-accepting chemotaxis protein (MCP) signaling domain"/>
    <property type="match status" value="1"/>
</dbReference>
<keyword evidence="1 3" id="KW-0807">Transducer</keyword>
<comment type="similarity">
    <text evidence="2">Belongs to the methyl-accepting chemotaxis (MCP) protein family.</text>
</comment>
<sequence length="558" mass="58337">MLRTISSQILAAVLLLALAAALAIAVGVQTLERYAMMTREMQAASQRAAIAERINGLVNGAVMESRGIYMSADAADAERFIPLLLQGLREIDVLMQDWQPLIGPGDRDSFTAVAKSVEEFITFRREIVRLARAGSIAAARAKGDDEANRNNRKALNETLKRFAGSNDAHSASLDTELVHMQQSSSRLLIGTGAFAIAAGLALALLIVQRRIAGPLLRLAATMRALAAAEPVDEIPLVERGDEIGDMARSVAVFRDNARARALLETAAAGDEEARIARQRRIDEIVAAFDARLAGALQTVGGGVQSLESAARMLNGLAVAATSEIGRAQSASQEASGNVQQVATAAENLSDSISEISARVARANAMVGGASEEALGASRHVGNLARASEQIVTVIDLIRDIAEQTNLLALNATIEAARAGEAGRGFAVVAAEVKTLANRTAEATNGIASQIEAFHGEAEGAVSAIGTITRTMSDVSHQTGAIADATEEQRATTSEIARNAQATAHGAATVAQRLAGVTAASDDAMHSAAEVLRTAENLAREAATLRGEVDTFFKQIKAA</sequence>
<dbReference type="InterPro" id="IPR003660">
    <property type="entry name" value="HAMP_dom"/>
</dbReference>
<dbReference type="Pfam" id="PF00672">
    <property type="entry name" value="HAMP"/>
    <property type="match status" value="1"/>
</dbReference>
<dbReference type="InterPro" id="IPR004090">
    <property type="entry name" value="Chemotax_Me-accpt_rcpt"/>
</dbReference>
<comment type="caution">
    <text evidence="7">The sequence shown here is derived from an EMBL/GenBank/DDBJ whole genome shotgun (WGS) entry which is preliminary data.</text>
</comment>
<evidence type="ECO:0000256" key="4">
    <source>
        <dbReference type="SAM" id="Phobius"/>
    </source>
</evidence>
<protein>
    <submittedName>
        <fullName evidence="7">Methyl-accepting chemotaxis protein</fullName>
    </submittedName>
</protein>
<proteinExistence type="inferred from homology"/>
<gene>
    <name evidence="7" type="ORF">RKE40_16570</name>
</gene>
<evidence type="ECO:0000313" key="8">
    <source>
        <dbReference type="Proteomes" id="UP001254257"/>
    </source>
</evidence>
<dbReference type="Proteomes" id="UP001254257">
    <property type="component" value="Unassembled WGS sequence"/>
</dbReference>
<reference evidence="7 8" key="1">
    <citation type="submission" date="2023-09" db="EMBL/GenBank/DDBJ databases">
        <title>Whole genome shotgun sequencing (WGS) of Bosea sp. ZW T0_25, isolated from stored onions (Allium cepa).</title>
        <authorList>
            <person name="Stoll D.A."/>
            <person name="Huch M."/>
        </authorList>
    </citation>
    <scope>NUCLEOTIDE SEQUENCE [LARGE SCALE GENOMIC DNA]</scope>
    <source>
        <strain evidence="7 8">ZW T0_25</strain>
    </source>
</reference>
<organism evidence="7 8">
    <name type="scientific">Bosea rubneri</name>
    <dbReference type="NCBI Taxonomy" id="3075434"/>
    <lineage>
        <taxon>Bacteria</taxon>
        <taxon>Pseudomonadati</taxon>
        <taxon>Pseudomonadota</taxon>
        <taxon>Alphaproteobacteria</taxon>
        <taxon>Hyphomicrobiales</taxon>
        <taxon>Boseaceae</taxon>
        <taxon>Bosea</taxon>
    </lineage>
</organism>
<keyword evidence="4" id="KW-1133">Transmembrane helix</keyword>
<keyword evidence="4" id="KW-0812">Transmembrane</keyword>
<dbReference type="Pfam" id="PF00015">
    <property type="entry name" value="MCPsignal"/>
    <property type="match status" value="1"/>
</dbReference>
<dbReference type="PROSITE" id="PS50885">
    <property type="entry name" value="HAMP"/>
    <property type="match status" value="1"/>
</dbReference>
<dbReference type="EMBL" id="JAWDID010000025">
    <property type="protein sequence ID" value="MDU0341513.1"/>
    <property type="molecule type" value="Genomic_DNA"/>
</dbReference>
<accession>A0ABU3S9Q5</accession>
<evidence type="ECO:0000259" key="5">
    <source>
        <dbReference type="PROSITE" id="PS50111"/>
    </source>
</evidence>
<dbReference type="PRINTS" id="PR00260">
    <property type="entry name" value="CHEMTRNSDUCR"/>
</dbReference>
<dbReference type="SMART" id="SM00304">
    <property type="entry name" value="HAMP"/>
    <property type="match status" value="1"/>
</dbReference>
<evidence type="ECO:0000259" key="6">
    <source>
        <dbReference type="PROSITE" id="PS50885"/>
    </source>
</evidence>
<evidence type="ECO:0000256" key="3">
    <source>
        <dbReference type="PROSITE-ProRule" id="PRU00284"/>
    </source>
</evidence>
<dbReference type="SMART" id="SM00283">
    <property type="entry name" value="MA"/>
    <property type="match status" value="1"/>
</dbReference>
<feature type="domain" description="HAMP" evidence="6">
    <location>
        <begin position="209"/>
        <end position="262"/>
    </location>
</feature>
<feature type="domain" description="Methyl-accepting transducer" evidence="5">
    <location>
        <begin position="295"/>
        <end position="538"/>
    </location>
</feature>
<dbReference type="PANTHER" id="PTHR32089:SF112">
    <property type="entry name" value="LYSOZYME-LIKE PROTEIN-RELATED"/>
    <property type="match status" value="1"/>
</dbReference>
<evidence type="ECO:0000256" key="2">
    <source>
        <dbReference type="ARBA" id="ARBA00029447"/>
    </source>
</evidence>
<dbReference type="PROSITE" id="PS50111">
    <property type="entry name" value="CHEMOTAXIS_TRANSDUC_2"/>
    <property type="match status" value="1"/>
</dbReference>
<evidence type="ECO:0000256" key="1">
    <source>
        <dbReference type="ARBA" id="ARBA00023224"/>
    </source>
</evidence>